<dbReference type="CDD" id="cd00075">
    <property type="entry name" value="HATPase"/>
    <property type="match status" value="1"/>
</dbReference>
<dbReference type="GO" id="GO:0005886">
    <property type="term" value="C:plasma membrane"/>
    <property type="evidence" value="ECO:0007669"/>
    <property type="project" value="TreeGrafter"/>
</dbReference>
<keyword evidence="7" id="KW-0472">Membrane</keyword>
<evidence type="ECO:0000259" key="8">
    <source>
        <dbReference type="PROSITE" id="PS50109"/>
    </source>
</evidence>
<dbReference type="Pfam" id="PF13188">
    <property type="entry name" value="PAS_8"/>
    <property type="match status" value="1"/>
</dbReference>
<reference evidence="9 10" key="1">
    <citation type="submission" date="2019-03" db="EMBL/GenBank/DDBJ databases">
        <title>Draft genome of Gammaproteobacteria bacterium LSUCC0057, a member of the SAR92 clade.</title>
        <authorList>
            <person name="Lanclos V.C."/>
            <person name="Doiron C."/>
            <person name="Henson M.W."/>
            <person name="Thrash J.C."/>
        </authorList>
    </citation>
    <scope>NUCLEOTIDE SEQUENCE [LARGE SCALE GENOMIC DNA]</scope>
    <source>
        <strain evidence="9 10">LSUCC0057</strain>
    </source>
</reference>
<dbReference type="GO" id="GO:0016036">
    <property type="term" value="P:cellular response to phosphate starvation"/>
    <property type="evidence" value="ECO:0007669"/>
    <property type="project" value="TreeGrafter"/>
</dbReference>
<evidence type="ECO:0000256" key="3">
    <source>
        <dbReference type="ARBA" id="ARBA00022553"/>
    </source>
</evidence>
<dbReference type="AlphaFoldDB" id="A0A4Y8UHG8"/>
<keyword evidence="4" id="KW-0808">Transferase</keyword>
<dbReference type="Gene3D" id="1.10.287.130">
    <property type="match status" value="1"/>
</dbReference>
<gene>
    <name evidence="9" type="ORF">E3W66_09460</name>
</gene>
<keyword evidence="3" id="KW-0597">Phosphoprotein</keyword>
<dbReference type="InterPro" id="IPR000014">
    <property type="entry name" value="PAS"/>
</dbReference>
<dbReference type="InterPro" id="IPR005467">
    <property type="entry name" value="His_kinase_dom"/>
</dbReference>
<name>A0A4Y8UHG8_9GAMM</name>
<dbReference type="EC" id="2.7.13.3" evidence="2"/>
<dbReference type="SMART" id="SM00387">
    <property type="entry name" value="HATPase_c"/>
    <property type="match status" value="1"/>
</dbReference>
<dbReference type="CDD" id="cd00082">
    <property type="entry name" value="HisKA"/>
    <property type="match status" value="1"/>
</dbReference>
<dbReference type="InterPro" id="IPR036097">
    <property type="entry name" value="HisK_dim/P_sf"/>
</dbReference>
<dbReference type="InterPro" id="IPR021766">
    <property type="entry name" value="PhoR_N"/>
</dbReference>
<dbReference type="SUPFAM" id="SSF55874">
    <property type="entry name" value="ATPase domain of HSP90 chaperone/DNA topoisomerase II/histidine kinase"/>
    <property type="match status" value="1"/>
</dbReference>
<dbReference type="PANTHER" id="PTHR45453:SF1">
    <property type="entry name" value="PHOSPHATE REGULON SENSOR PROTEIN PHOR"/>
    <property type="match status" value="1"/>
</dbReference>
<keyword evidence="10" id="KW-1185">Reference proteome</keyword>
<dbReference type="PANTHER" id="PTHR45453">
    <property type="entry name" value="PHOSPHATE REGULON SENSOR PROTEIN PHOR"/>
    <property type="match status" value="1"/>
</dbReference>
<dbReference type="InterPro" id="IPR003594">
    <property type="entry name" value="HATPase_dom"/>
</dbReference>
<dbReference type="SMART" id="SM00388">
    <property type="entry name" value="HisKA"/>
    <property type="match status" value="1"/>
</dbReference>
<proteinExistence type="predicted"/>
<evidence type="ECO:0000256" key="4">
    <source>
        <dbReference type="ARBA" id="ARBA00022679"/>
    </source>
</evidence>
<evidence type="ECO:0000313" key="10">
    <source>
        <dbReference type="Proteomes" id="UP000298133"/>
    </source>
</evidence>
<protein>
    <recommendedName>
        <fullName evidence="2">histidine kinase</fullName>
        <ecNumber evidence="2">2.7.13.3</ecNumber>
    </recommendedName>
</protein>
<keyword evidence="7" id="KW-0812">Transmembrane</keyword>
<dbReference type="Proteomes" id="UP000298133">
    <property type="component" value="Unassembled WGS sequence"/>
</dbReference>
<dbReference type="PRINTS" id="PR00344">
    <property type="entry name" value="BCTRLSENSOR"/>
</dbReference>
<evidence type="ECO:0000256" key="7">
    <source>
        <dbReference type="SAM" id="Phobius"/>
    </source>
</evidence>
<dbReference type="Gene3D" id="3.30.450.20">
    <property type="entry name" value="PAS domain"/>
    <property type="match status" value="1"/>
</dbReference>
<dbReference type="InterPro" id="IPR036890">
    <property type="entry name" value="HATPase_C_sf"/>
</dbReference>
<comment type="caution">
    <text evidence="9">The sequence shown here is derived from an EMBL/GenBank/DDBJ whole genome shotgun (WGS) entry which is preliminary data.</text>
</comment>
<dbReference type="InterPro" id="IPR004358">
    <property type="entry name" value="Sig_transdc_His_kin-like_C"/>
</dbReference>
<keyword evidence="6" id="KW-0902">Two-component regulatory system</keyword>
<dbReference type="Gene3D" id="3.30.565.10">
    <property type="entry name" value="Histidine kinase-like ATPase, C-terminal domain"/>
    <property type="match status" value="1"/>
</dbReference>
<dbReference type="SUPFAM" id="SSF47384">
    <property type="entry name" value="Homodimeric domain of signal transducing histidine kinase"/>
    <property type="match status" value="1"/>
</dbReference>
<evidence type="ECO:0000256" key="1">
    <source>
        <dbReference type="ARBA" id="ARBA00000085"/>
    </source>
</evidence>
<evidence type="ECO:0000256" key="2">
    <source>
        <dbReference type="ARBA" id="ARBA00012438"/>
    </source>
</evidence>
<keyword evidence="7" id="KW-1133">Transmembrane helix</keyword>
<comment type="catalytic activity">
    <reaction evidence="1">
        <text>ATP + protein L-histidine = ADP + protein N-phospho-L-histidine.</text>
        <dbReference type="EC" id="2.7.13.3"/>
    </reaction>
</comment>
<keyword evidence="5" id="KW-0418">Kinase</keyword>
<evidence type="ECO:0000256" key="5">
    <source>
        <dbReference type="ARBA" id="ARBA00022777"/>
    </source>
</evidence>
<dbReference type="InterPro" id="IPR050351">
    <property type="entry name" value="BphY/WalK/GraS-like"/>
</dbReference>
<dbReference type="Pfam" id="PF02518">
    <property type="entry name" value="HATPase_c"/>
    <property type="match status" value="1"/>
</dbReference>
<dbReference type="OrthoDB" id="9813151at2"/>
<dbReference type="GO" id="GO:0004721">
    <property type="term" value="F:phosphoprotein phosphatase activity"/>
    <property type="evidence" value="ECO:0007669"/>
    <property type="project" value="InterPro"/>
</dbReference>
<dbReference type="Pfam" id="PF00512">
    <property type="entry name" value="HisKA"/>
    <property type="match status" value="1"/>
</dbReference>
<dbReference type="GO" id="GO:0000155">
    <property type="term" value="F:phosphorelay sensor kinase activity"/>
    <property type="evidence" value="ECO:0007669"/>
    <property type="project" value="InterPro"/>
</dbReference>
<feature type="domain" description="Histidine kinase" evidence="8">
    <location>
        <begin position="250"/>
        <end position="467"/>
    </location>
</feature>
<dbReference type="Pfam" id="PF11808">
    <property type="entry name" value="PhoR"/>
    <property type="match status" value="1"/>
</dbReference>
<sequence length="467" mass="51226">MTKTTSHNAPVDCTSSSCAAPLGRADCSAVSPHAGAQAESGMRPGLHTEFWRIAYLGLFALLFGWSVGHPAELLLIGCVIYMGWSFRGAETLFRWIDRGMRGSPPDEGGVWSEVGNTLHRQKRRDKTRTVKLRATIARISNLTEALDEGIVVLRDDLTVDLWNNAAKQLLQLRSSDRGAPITNLLRQPEFVRYMAVRPFVGFVELAADRHSQRVLKLSASEFGRGEIVLVVHDISPLRELEKLRREFVGNVSHELRTPLTVIKGYAETLSATLDPTLSASHRALEQISQQVKRMQALADDLIVMSKLESDTVLACSEATPLAPLLEQLITDATKLSEGRHTLRIDGLAQQPQWQVMMRSEEIVSALGNVLFNAVLHNPQGCNIVIALSQHPHHIEVAISDDGVGIAAESLPRVTERFYRGDNSRNSDTGGSGLGLAIVKHLLQRCGGELTITSRLGHGSCFTCKLPC</sequence>
<dbReference type="PROSITE" id="PS50109">
    <property type="entry name" value="HIS_KIN"/>
    <property type="match status" value="1"/>
</dbReference>
<dbReference type="FunFam" id="1.10.287.130:FF:000001">
    <property type="entry name" value="Two-component sensor histidine kinase"/>
    <property type="match status" value="1"/>
</dbReference>
<organism evidence="9 10">
    <name type="scientific">Gammaproteobacteria bacterium LSUCC0057</name>
    <dbReference type="NCBI Taxonomy" id="2559237"/>
    <lineage>
        <taxon>Bacteria</taxon>
        <taxon>Pseudomonadati</taxon>
        <taxon>Pseudomonadota</taxon>
        <taxon>Gammaproteobacteria</taxon>
        <taxon>Cellvibrionales</taxon>
        <taxon>Porticoccaceae</taxon>
        <taxon>SAR92 clade</taxon>
    </lineage>
</organism>
<dbReference type="EMBL" id="SPIA01000004">
    <property type="protein sequence ID" value="TFH67237.1"/>
    <property type="molecule type" value="Genomic_DNA"/>
</dbReference>
<dbReference type="InterPro" id="IPR003661">
    <property type="entry name" value="HisK_dim/P_dom"/>
</dbReference>
<accession>A0A4Y8UHG8</accession>
<evidence type="ECO:0000313" key="9">
    <source>
        <dbReference type="EMBL" id="TFH67237.1"/>
    </source>
</evidence>
<feature type="transmembrane region" description="Helical" evidence="7">
    <location>
        <begin position="73"/>
        <end position="93"/>
    </location>
</feature>
<evidence type="ECO:0000256" key="6">
    <source>
        <dbReference type="ARBA" id="ARBA00023012"/>
    </source>
</evidence>